<reference evidence="2" key="1">
    <citation type="submission" date="2021-08" db="EMBL/GenBank/DDBJ databases">
        <title>WGS assembly of Ceratopteris richardii.</title>
        <authorList>
            <person name="Marchant D.B."/>
            <person name="Chen G."/>
            <person name="Jenkins J."/>
            <person name="Shu S."/>
            <person name="Leebens-Mack J."/>
            <person name="Grimwood J."/>
            <person name="Schmutz J."/>
            <person name="Soltis P."/>
            <person name="Soltis D."/>
            <person name="Chen Z.-H."/>
        </authorList>
    </citation>
    <scope>NUCLEOTIDE SEQUENCE</scope>
    <source>
        <strain evidence="2">Whitten #5841</strain>
        <tissue evidence="2">Leaf</tissue>
    </source>
</reference>
<dbReference type="Pfam" id="PF06522">
    <property type="entry name" value="B12D"/>
    <property type="match status" value="1"/>
</dbReference>
<keyword evidence="3" id="KW-1185">Reference proteome</keyword>
<evidence type="ECO:0000313" key="3">
    <source>
        <dbReference type="Proteomes" id="UP000825935"/>
    </source>
</evidence>
<evidence type="ECO:0000313" key="2">
    <source>
        <dbReference type="EMBL" id="KAH7290867.1"/>
    </source>
</evidence>
<organism evidence="2 3">
    <name type="scientific">Ceratopteris richardii</name>
    <name type="common">Triangle waterfern</name>
    <dbReference type="NCBI Taxonomy" id="49495"/>
    <lineage>
        <taxon>Eukaryota</taxon>
        <taxon>Viridiplantae</taxon>
        <taxon>Streptophyta</taxon>
        <taxon>Embryophyta</taxon>
        <taxon>Tracheophyta</taxon>
        <taxon>Polypodiopsida</taxon>
        <taxon>Polypodiidae</taxon>
        <taxon>Polypodiales</taxon>
        <taxon>Pteridineae</taxon>
        <taxon>Pteridaceae</taxon>
        <taxon>Parkerioideae</taxon>
        <taxon>Ceratopteris</taxon>
    </lineage>
</organism>
<dbReference type="OrthoDB" id="2013913at2759"/>
<proteinExistence type="predicted"/>
<comment type="caution">
    <text evidence="2">The sequence shown here is derived from an EMBL/GenBank/DDBJ whole genome shotgun (WGS) entry which is preliminary data.</text>
</comment>
<dbReference type="Proteomes" id="UP000825935">
    <property type="component" value="Chromosome 30"/>
</dbReference>
<dbReference type="InterPro" id="IPR010530">
    <property type="entry name" value="B12D"/>
</dbReference>
<keyword evidence="1" id="KW-0812">Transmembrane</keyword>
<dbReference type="OMA" id="GANADTH"/>
<feature type="transmembrane region" description="Helical" evidence="1">
    <location>
        <begin position="108"/>
        <end position="127"/>
    </location>
</feature>
<gene>
    <name evidence="2" type="ORF">KP509_30G066900</name>
</gene>
<accession>A0A8T2R4G2</accession>
<protein>
    <submittedName>
        <fullName evidence="2">Uncharacterized protein</fullName>
    </submittedName>
</protein>
<keyword evidence="1" id="KW-1133">Transmembrane helix</keyword>
<keyword evidence="1" id="KW-0472">Membrane</keyword>
<evidence type="ECO:0000256" key="1">
    <source>
        <dbReference type="SAM" id="Phobius"/>
    </source>
</evidence>
<name>A0A8T2R4G2_CERRI</name>
<sequence>MSMLGVQMQRLGRRWFSKSMRRGALAAAGGVSLSSSSQSGAFRSCRQLAPFSTSTNKVFDTHFLTNEEIQRQGIQGAKRPPGEGPGEYMHQRKHFGSGFFKSKEMIPVYPLLFMLTVAFGLATVTMYRELVEYPTVIVKKQKRREHAIPELEQEADERLANEMVHYYESSPMRRMAFGKTVPKWIKRMNSRFFQMPPALPGSHPSWRSSLERLES</sequence>
<dbReference type="EMBL" id="CM035435">
    <property type="protein sequence ID" value="KAH7290867.1"/>
    <property type="molecule type" value="Genomic_DNA"/>
</dbReference>
<dbReference type="AlphaFoldDB" id="A0A8T2R4G2"/>